<evidence type="ECO:0000256" key="6">
    <source>
        <dbReference type="SAM" id="Phobius"/>
    </source>
</evidence>
<comment type="subcellular location">
    <subcellularLocation>
        <location evidence="1">Membrane</location>
        <topology evidence="1">Multi-pass membrane protein</topology>
    </subcellularLocation>
</comment>
<proteinExistence type="inferred from homology"/>
<dbReference type="Pfam" id="PF03125">
    <property type="entry name" value="Sre"/>
    <property type="match status" value="1"/>
</dbReference>
<dbReference type="GeneID" id="8573738"/>
<reference evidence="7 8" key="1">
    <citation type="journal article" date="2003" name="PLoS Biol.">
        <title>The genome sequence of Caenorhabditis briggsae: a platform for comparative genomics.</title>
        <authorList>
            <person name="Stein L.D."/>
            <person name="Bao Z."/>
            <person name="Blasiar D."/>
            <person name="Blumenthal T."/>
            <person name="Brent M.R."/>
            <person name="Chen N."/>
            <person name="Chinwalla A."/>
            <person name="Clarke L."/>
            <person name="Clee C."/>
            <person name="Coghlan A."/>
            <person name="Coulson A."/>
            <person name="D'Eustachio P."/>
            <person name="Fitch D.H."/>
            <person name="Fulton L.A."/>
            <person name="Fulton R.E."/>
            <person name="Griffiths-Jones S."/>
            <person name="Harris T.W."/>
            <person name="Hillier L.W."/>
            <person name="Kamath R."/>
            <person name="Kuwabara P.E."/>
            <person name="Mardis E.R."/>
            <person name="Marra M.A."/>
            <person name="Miner T.L."/>
            <person name="Minx P."/>
            <person name="Mullikin J.C."/>
            <person name="Plumb R.W."/>
            <person name="Rogers J."/>
            <person name="Schein J.E."/>
            <person name="Sohrmann M."/>
            <person name="Spieth J."/>
            <person name="Stajich J.E."/>
            <person name="Wei C."/>
            <person name="Willey D."/>
            <person name="Wilson R.K."/>
            <person name="Durbin R."/>
            <person name="Waterston R.H."/>
        </authorList>
    </citation>
    <scope>NUCLEOTIDE SEQUENCE [LARGE SCALE GENOMIC DNA]</scope>
    <source>
        <strain evidence="7 8">AF16</strain>
    </source>
</reference>
<dbReference type="EMBL" id="HE600928">
    <property type="protein sequence ID" value="CBX32976.2"/>
    <property type="molecule type" value="Genomic_DNA"/>
</dbReference>
<dbReference type="InterPro" id="IPR004151">
    <property type="entry name" value="7TM_GPCR_serpentine_rcpt_Sre"/>
</dbReference>
<keyword evidence="5 6" id="KW-0472">Membrane</keyword>
<dbReference type="OMA" id="VITFKCV"/>
<dbReference type="PANTHER" id="PTHR47757:SF2">
    <property type="entry name" value="G_PROTEIN_RECEP_F1_2 DOMAIN-CONTAINING PROTEIN-RELATED"/>
    <property type="match status" value="1"/>
</dbReference>
<dbReference type="Proteomes" id="UP000008549">
    <property type="component" value="Unassembled WGS sequence"/>
</dbReference>
<evidence type="ECO:0000256" key="4">
    <source>
        <dbReference type="ARBA" id="ARBA00022989"/>
    </source>
</evidence>
<evidence type="ECO:0000313" key="9">
    <source>
        <dbReference type="WormBase" id="CBG20944"/>
    </source>
</evidence>
<protein>
    <submittedName>
        <fullName evidence="7">Protein CBG20944</fullName>
    </submittedName>
</protein>
<keyword evidence="4 6" id="KW-1133">Transmembrane helix</keyword>
<feature type="transmembrane region" description="Helical" evidence="6">
    <location>
        <begin position="26"/>
        <end position="44"/>
    </location>
</feature>
<feature type="non-terminal residue" evidence="7">
    <location>
        <position position="1"/>
    </location>
</feature>
<dbReference type="RefSeq" id="XP_002631739.1">
    <property type="nucleotide sequence ID" value="XM_002631693.1"/>
</dbReference>
<comment type="similarity">
    <text evidence="2">Belongs to the nematode receptor-like protein sre family.</text>
</comment>
<evidence type="ECO:0000313" key="7">
    <source>
        <dbReference type="EMBL" id="CBX32976.2"/>
    </source>
</evidence>
<keyword evidence="8" id="KW-1185">Reference proteome</keyword>
<feature type="transmembrane region" description="Helical" evidence="6">
    <location>
        <begin position="163"/>
        <end position="183"/>
    </location>
</feature>
<organism evidence="7 8">
    <name type="scientific">Caenorhabditis briggsae</name>
    <dbReference type="NCBI Taxonomy" id="6238"/>
    <lineage>
        <taxon>Eukaryota</taxon>
        <taxon>Metazoa</taxon>
        <taxon>Ecdysozoa</taxon>
        <taxon>Nematoda</taxon>
        <taxon>Chromadorea</taxon>
        <taxon>Rhabditida</taxon>
        <taxon>Rhabditina</taxon>
        <taxon>Rhabditomorpha</taxon>
        <taxon>Rhabditoidea</taxon>
        <taxon>Rhabditidae</taxon>
        <taxon>Peloderinae</taxon>
        <taxon>Caenorhabditis</taxon>
    </lineage>
</organism>
<evidence type="ECO:0000256" key="3">
    <source>
        <dbReference type="ARBA" id="ARBA00022692"/>
    </source>
</evidence>
<dbReference type="GO" id="GO:0007606">
    <property type="term" value="P:sensory perception of chemical stimulus"/>
    <property type="evidence" value="ECO:0007669"/>
    <property type="project" value="InterPro"/>
</dbReference>
<gene>
    <name evidence="7 9" type="ORF">CBG20944</name>
    <name evidence="7" type="ORF">CBG_20944</name>
</gene>
<dbReference type="eggNOG" id="ENOG502TMGT">
    <property type="taxonomic scope" value="Eukaryota"/>
</dbReference>
<dbReference type="PANTHER" id="PTHR47757">
    <property type="entry name" value="SERPENTINE RECEPTOR, CLASS E (EPSILON)-RELATED"/>
    <property type="match status" value="1"/>
</dbReference>
<name>E3CU84_CAEBR</name>
<evidence type="ECO:0000256" key="1">
    <source>
        <dbReference type="ARBA" id="ARBA00004141"/>
    </source>
</evidence>
<feature type="transmembrane region" description="Helical" evidence="6">
    <location>
        <begin position="238"/>
        <end position="262"/>
    </location>
</feature>
<feature type="transmembrane region" description="Helical" evidence="6">
    <location>
        <begin position="119"/>
        <end position="142"/>
    </location>
</feature>
<dbReference type="KEGG" id="cbr:CBG_20944"/>
<evidence type="ECO:0000313" key="8">
    <source>
        <dbReference type="Proteomes" id="UP000008549"/>
    </source>
</evidence>
<accession>E3CU84</accession>
<dbReference type="InterPro" id="IPR053365">
    <property type="entry name" value="Nematode_rcpt-like"/>
</dbReference>
<dbReference type="AlphaFoldDB" id="E3CU84"/>
<keyword evidence="3 6" id="KW-0812">Transmembrane</keyword>
<sequence>IFLINSSYHLWIPIYIFNGGEFKSPVMITLIIAEFLLSLFCVFYSIKLNAGSTTKAFHTNMNSLYAYFVFSWMFSGVGNSLTTPYLTGTWKVDDNSTNYRSWWTDDMAEMTPIKSVQEAWPLFLGGFLTWYYMFVMTTCLFIMSLERICASYFIGNYENTSRLYLFFLLFLFQQFIILTTIYLVFYNRVHFIPVVSFLLQYNLKIIRKFKKKPAQQSGRFHTLPVRFQAKENLRVFNLTVRVFVCGFVMIMSALILVIVITFKCVSSWDTFLTYCFNNIVHL</sequence>
<dbReference type="InParanoid" id="E3CU84"/>
<evidence type="ECO:0000256" key="5">
    <source>
        <dbReference type="ARBA" id="ARBA00023136"/>
    </source>
</evidence>
<feature type="transmembrane region" description="Helical" evidence="6">
    <location>
        <begin position="189"/>
        <end position="206"/>
    </location>
</feature>
<evidence type="ECO:0000256" key="2">
    <source>
        <dbReference type="ARBA" id="ARBA00006803"/>
    </source>
</evidence>
<dbReference type="CTD" id="8573738"/>
<dbReference type="WormBase" id="CBG20944">
    <property type="protein sequence ID" value="CBP48515"/>
    <property type="gene ID" value="WBGene00039843"/>
</dbReference>
<reference evidence="7 8" key="2">
    <citation type="journal article" date="2011" name="PLoS Genet.">
        <title>Caenorhabditis briggsae recombinant inbred line genotypes reveal inter-strain incompatibility and the evolution of recombination.</title>
        <authorList>
            <person name="Ross J.A."/>
            <person name="Koboldt D.C."/>
            <person name="Staisch J.E."/>
            <person name="Chamberlin H.M."/>
            <person name="Gupta B.P."/>
            <person name="Miller R.D."/>
            <person name="Baird S.E."/>
            <person name="Haag E.S."/>
        </authorList>
    </citation>
    <scope>NUCLEOTIDE SEQUENCE [LARGE SCALE GENOMIC DNA]</scope>
    <source>
        <strain evidence="7 8">AF16</strain>
    </source>
</reference>
<feature type="transmembrane region" description="Helical" evidence="6">
    <location>
        <begin position="64"/>
        <end position="86"/>
    </location>
</feature>
<dbReference type="GO" id="GO:0016020">
    <property type="term" value="C:membrane"/>
    <property type="evidence" value="ECO:0007669"/>
    <property type="project" value="UniProtKB-SubCell"/>
</dbReference>